<keyword evidence="1" id="KW-0472">Membrane</keyword>
<protein>
    <recommendedName>
        <fullName evidence="4">DUF4244 domain-containing protein</fullName>
    </recommendedName>
</protein>
<dbReference type="RefSeq" id="WP_007079448.1">
    <property type="nucleotide sequence ID" value="NZ_CM001024.1"/>
</dbReference>
<evidence type="ECO:0000313" key="3">
    <source>
        <dbReference type="Proteomes" id="UP000003111"/>
    </source>
</evidence>
<sequence length="54" mass="5961">MSTTEYTVGTVGAILIALVLHRLGIGDEIMGLVRDLWARALGFEMPSIVTRLFR</sequence>
<proteinExistence type="predicted"/>
<dbReference type="Pfam" id="PF14029">
    <property type="entry name" value="DUF4244"/>
    <property type="match status" value="1"/>
</dbReference>
<keyword evidence="3" id="KW-1185">Reference proteome</keyword>
<organism evidence="2 3">
    <name type="scientific">Aeromicrobium marinum DSM 15272</name>
    <dbReference type="NCBI Taxonomy" id="585531"/>
    <lineage>
        <taxon>Bacteria</taxon>
        <taxon>Bacillati</taxon>
        <taxon>Actinomycetota</taxon>
        <taxon>Actinomycetes</taxon>
        <taxon>Propionibacteriales</taxon>
        <taxon>Nocardioidaceae</taxon>
        <taxon>Aeromicrobium</taxon>
    </lineage>
</organism>
<dbReference type="HOGENOM" id="CLU_3039648_0_0_11"/>
<reference evidence="2" key="1">
    <citation type="submission" date="2010-08" db="EMBL/GenBank/DDBJ databases">
        <authorList>
            <person name="Muzny D."/>
            <person name="Qin X."/>
            <person name="Buhay C."/>
            <person name="Dugan-Rocha S."/>
            <person name="Ding Y."/>
            <person name="Chen G."/>
            <person name="Hawes A."/>
            <person name="Holder M."/>
            <person name="Jhangiani S."/>
            <person name="Johnson A."/>
            <person name="Khan Z."/>
            <person name="Li Z."/>
            <person name="Liu W."/>
            <person name="Liu X."/>
            <person name="Perez L."/>
            <person name="Shen H."/>
            <person name="Wang Q."/>
            <person name="Watt J."/>
            <person name="Xi L."/>
            <person name="Xin Y."/>
            <person name="Zhou J."/>
            <person name="Deng J."/>
            <person name="Jiang H."/>
            <person name="Liu Y."/>
            <person name="Qu J."/>
            <person name="Song X.-Z."/>
            <person name="Zhang L."/>
            <person name="Villasana D."/>
            <person name="Johnson A."/>
            <person name="Liu J."/>
            <person name="Liyanage D."/>
            <person name="Lorensuhewa L."/>
            <person name="Robinson T."/>
            <person name="Song A."/>
            <person name="Song B.-B."/>
            <person name="Dinh H."/>
            <person name="Thornton R."/>
            <person name="Coyle M."/>
            <person name="Francisco L."/>
            <person name="Jackson L."/>
            <person name="Javaid M."/>
            <person name="Korchina V."/>
            <person name="Kovar C."/>
            <person name="Mata R."/>
            <person name="Mathew T."/>
            <person name="Ngo R."/>
            <person name="Nguyen L."/>
            <person name="Nguyen N."/>
            <person name="Okwuonu G."/>
            <person name="Ongeri F."/>
            <person name="Pham C."/>
            <person name="Simmons D."/>
            <person name="Wilczek-Boney K."/>
            <person name="Hale W."/>
            <person name="Jakkamsetti A."/>
            <person name="Pham P."/>
            <person name="Ruth R."/>
            <person name="San Lucas F."/>
            <person name="Warren J."/>
            <person name="Zhang J."/>
            <person name="Zhao Z."/>
            <person name="Zhou C."/>
            <person name="Zhu D."/>
            <person name="Lee S."/>
            <person name="Bess C."/>
            <person name="Blankenburg K."/>
            <person name="Forbes L."/>
            <person name="Fu Q."/>
            <person name="Gubbala S."/>
            <person name="Hirani K."/>
            <person name="Jayaseelan J.C."/>
            <person name="Lara F."/>
            <person name="Munidasa M."/>
            <person name="Palculict T."/>
            <person name="Patil S."/>
            <person name="Pu L.-L."/>
            <person name="Saada N."/>
            <person name="Tang L."/>
            <person name="Weissenberger G."/>
            <person name="Zhu Y."/>
            <person name="Hemphill L."/>
            <person name="Shang Y."/>
            <person name="Youmans B."/>
            <person name="Ayvaz T."/>
            <person name="Ross M."/>
            <person name="Santibanez J."/>
            <person name="Aqrawi P."/>
            <person name="Gross S."/>
            <person name="Joshi V."/>
            <person name="Fowler G."/>
            <person name="Nazareth L."/>
            <person name="Reid J."/>
            <person name="Worley K."/>
            <person name="Petrosino J."/>
            <person name="Highlander S."/>
            <person name="Gibbs R."/>
        </authorList>
    </citation>
    <scope>NUCLEOTIDE SEQUENCE [LARGE SCALE GENOMIC DNA]</scope>
    <source>
        <strain evidence="2">DSM 15272</strain>
    </source>
</reference>
<gene>
    <name evidence="2" type="ORF">HMPREF0063_12793</name>
</gene>
<name>E2SFI4_9ACTN</name>
<evidence type="ECO:0000313" key="2">
    <source>
        <dbReference type="EMBL" id="EFQ82085.1"/>
    </source>
</evidence>
<evidence type="ECO:0008006" key="4">
    <source>
        <dbReference type="Google" id="ProtNLM"/>
    </source>
</evidence>
<dbReference type="Proteomes" id="UP000003111">
    <property type="component" value="Unassembled WGS sequence"/>
</dbReference>
<evidence type="ECO:0000256" key="1">
    <source>
        <dbReference type="SAM" id="Phobius"/>
    </source>
</evidence>
<dbReference type="EMBL" id="ACLF03000012">
    <property type="protein sequence ID" value="EFQ82085.1"/>
    <property type="molecule type" value="Genomic_DNA"/>
</dbReference>
<dbReference type="OrthoDB" id="3748241at2"/>
<keyword evidence="1" id="KW-0812">Transmembrane</keyword>
<dbReference type="InterPro" id="IPR025338">
    <property type="entry name" value="DUF4244"/>
</dbReference>
<dbReference type="STRING" id="585531.HMPREF0063_12793"/>
<keyword evidence="1" id="KW-1133">Transmembrane helix</keyword>
<accession>E2SFI4</accession>
<comment type="caution">
    <text evidence="2">The sequence shown here is derived from an EMBL/GenBank/DDBJ whole genome shotgun (WGS) entry which is preliminary data.</text>
</comment>
<dbReference type="AlphaFoldDB" id="E2SFI4"/>
<feature type="transmembrane region" description="Helical" evidence="1">
    <location>
        <begin position="6"/>
        <end position="25"/>
    </location>
</feature>